<protein>
    <submittedName>
        <fullName evidence="2">Uncharacterized protein</fullName>
    </submittedName>
</protein>
<proteinExistence type="predicted"/>
<dbReference type="Proteomes" id="UP000250235">
    <property type="component" value="Unassembled WGS sequence"/>
</dbReference>
<evidence type="ECO:0000313" key="3">
    <source>
        <dbReference type="Proteomes" id="UP000250235"/>
    </source>
</evidence>
<evidence type="ECO:0000256" key="1">
    <source>
        <dbReference type="SAM" id="MobiDB-lite"/>
    </source>
</evidence>
<dbReference type="AlphaFoldDB" id="A0A2Z7A6Q3"/>
<dbReference type="EMBL" id="KV018444">
    <property type="protein sequence ID" value="KZV17288.1"/>
    <property type="molecule type" value="Genomic_DNA"/>
</dbReference>
<feature type="region of interest" description="Disordered" evidence="1">
    <location>
        <begin position="1"/>
        <end position="37"/>
    </location>
</feature>
<sequence>MPGNTLDGGRTAPHRATAGHAHVATCASQPRASSHDQFARPAALGRVTIARDSGQRVAHPCMKSRQPVAQQLARNSSMHRPEVAGHRAASARSHARTCVRWGAAMRGGARPSFQKQFYFR</sequence>
<reference evidence="2 3" key="1">
    <citation type="journal article" date="2015" name="Proc. Natl. Acad. Sci. U.S.A.">
        <title>The resurrection genome of Boea hygrometrica: A blueprint for survival of dehydration.</title>
        <authorList>
            <person name="Xiao L."/>
            <person name="Yang G."/>
            <person name="Zhang L."/>
            <person name="Yang X."/>
            <person name="Zhao S."/>
            <person name="Ji Z."/>
            <person name="Zhou Q."/>
            <person name="Hu M."/>
            <person name="Wang Y."/>
            <person name="Chen M."/>
            <person name="Xu Y."/>
            <person name="Jin H."/>
            <person name="Xiao X."/>
            <person name="Hu G."/>
            <person name="Bao F."/>
            <person name="Hu Y."/>
            <person name="Wan P."/>
            <person name="Li L."/>
            <person name="Deng X."/>
            <person name="Kuang T."/>
            <person name="Xiang C."/>
            <person name="Zhu J.K."/>
            <person name="Oliver M.J."/>
            <person name="He Y."/>
        </authorList>
    </citation>
    <scope>NUCLEOTIDE SEQUENCE [LARGE SCALE GENOMIC DNA]</scope>
    <source>
        <strain evidence="3">cv. XS01</strain>
    </source>
</reference>
<accession>A0A2Z7A6Q3</accession>
<name>A0A2Z7A6Q3_9LAMI</name>
<keyword evidence="3" id="KW-1185">Reference proteome</keyword>
<gene>
    <name evidence="2" type="ORF">F511_25560</name>
</gene>
<organism evidence="2 3">
    <name type="scientific">Dorcoceras hygrometricum</name>
    <dbReference type="NCBI Taxonomy" id="472368"/>
    <lineage>
        <taxon>Eukaryota</taxon>
        <taxon>Viridiplantae</taxon>
        <taxon>Streptophyta</taxon>
        <taxon>Embryophyta</taxon>
        <taxon>Tracheophyta</taxon>
        <taxon>Spermatophyta</taxon>
        <taxon>Magnoliopsida</taxon>
        <taxon>eudicotyledons</taxon>
        <taxon>Gunneridae</taxon>
        <taxon>Pentapetalae</taxon>
        <taxon>asterids</taxon>
        <taxon>lamiids</taxon>
        <taxon>Lamiales</taxon>
        <taxon>Gesneriaceae</taxon>
        <taxon>Didymocarpoideae</taxon>
        <taxon>Trichosporeae</taxon>
        <taxon>Loxocarpinae</taxon>
        <taxon>Dorcoceras</taxon>
    </lineage>
</organism>
<evidence type="ECO:0000313" key="2">
    <source>
        <dbReference type="EMBL" id="KZV17288.1"/>
    </source>
</evidence>